<evidence type="ECO:0000259" key="8">
    <source>
        <dbReference type="Pfam" id="PF00171"/>
    </source>
</evidence>
<keyword evidence="3" id="KW-0520">NAD</keyword>
<evidence type="ECO:0000256" key="4">
    <source>
        <dbReference type="PIRNR" id="PIRNR036492"/>
    </source>
</evidence>
<dbReference type="GO" id="GO:0006081">
    <property type="term" value="P:aldehyde metabolic process"/>
    <property type="evidence" value="ECO:0007669"/>
    <property type="project" value="InterPro"/>
</dbReference>
<feature type="active site" evidence="5 6">
    <location>
        <position position="210"/>
    </location>
</feature>
<dbReference type="InterPro" id="IPR016161">
    <property type="entry name" value="Ald_DH/histidinol_DH"/>
</dbReference>
<gene>
    <name evidence="9" type="primary">aldA</name>
    <name evidence="9" type="ORF">HMPREF9088_0351</name>
</gene>
<evidence type="ECO:0000256" key="2">
    <source>
        <dbReference type="ARBA" id="ARBA00023002"/>
    </source>
</evidence>
<protein>
    <recommendedName>
        <fullName evidence="4">Aldehyde dehydrogenase</fullName>
    </recommendedName>
</protein>
<dbReference type="Proteomes" id="UP000010296">
    <property type="component" value="Unassembled WGS sequence"/>
</dbReference>
<dbReference type="PANTHER" id="PTHR43570">
    <property type="entry name" value="ALDEHYDE DEHYDROGENASE"/>
    <property type="match status" value="1"/>
</dbReference>
<organism evidence="9 10">
    <name type="scientific">Enterococcus italicus (strain DSM 15952 / CCUG 50447 / LMG 22039 / TP 1.5)</name>
    <dbReference type="NCBI Taxonomy" id="888064"/>
    <lineage>
        <taxon>Bacteria</taxon>
        <taxon>Bacillati</taxon>
        <taxon>Bacillota</taxon>
        <taxon>Bacilli</taxon>
        <taxon>Lactobacillales</taxon>
        <taxon>Enterococcaceae</taxon>
        <taxon>Enterococcus</taxon>
    </lineage>
</organism>
<dbReference type="FunFam" id="3.40.605.10:FF:000004">
    <property type="entry name" value="Aldehyde dehydrogenase"/>
    <property type="match status" value="1"/>
</dbReference>
<dbReference type="RefSeq" id="WP_007207372.1">
    <property type="nucleotide sequence ID" value="NZ_GL622241.1"/>
</dbReference>
<dbReference type="Gene3D" id="3.40.605.10">
    <property type="entry name" value="Aldehyde Dehydrogenase, Chain A, domain 1"/>
    <property type="match status" value="1"/>
</dbReference>
<sequence>MTTIPSILQNQRIFFQTNTTRSLAFRMEQLTKLEQAIHRYETDLYAAFWQDLRKSEFEVYATEIGFVLQSIRETKKHLRRWMKPKKAGNPLFLFGSKSYSLFEPYGTVLIIGPFNYPFQLVIEPLIGAIAAGNTAVIKPSELTPHVATVVQEMLASTFAEEYIAVLSGGVEETTTLLAQRFDHIFFTGSPRVGKIVMTAASKHLTPVTLELGGKSPAIVTASANLKEAAKKIAWGKFLNTGQTCVAPDYLLVDAAIASSFTKELRAAIVTFYGDTPQSSPDYGRMATIRHTQRLATMLAQTNATITHGGQVDVDDRYISPTLLTDVQWDDVVMQEELFGPILPILTYQADQFTKQVIAPIREHEKPLALYLFTEDQELTDTVLQQLSFGGGVVNDTLLHLSNTRLPFGGVGESGIGNYHGMYSFHTFSHQKAIVKKNRFVPLTMLYAPYTTKKLALIKRFMK</sequence>
<dbReference type="PROSITE" id="PS00070">
    <property type="entry name" value="ALDEHYDE_DEHYDR_CYS"/>
    <property type="match status" value="1"/>
</dbReference>
<keyword evidence="2 4" id="KW-0560">Oxidoreductase</keyword>
<comment type="similarity">
    <text evidence="1 4 7">Belongs to the aldehyde dehydrogenase family.</text>
</comment>
<dbReference type="Gene3D" id="3.40.309.10">
    <property type="entry name" value="Aldehyde Dehydrogenase, Chain A, domain 2"/>
    <property type="match status" value="1"/>
</dbReference>
<dbReference type="PROSITE" id="PS00687">
    <property type="entry name" value="ALDEHYDE_DEHYDR_GLU"/>
    <property type="match status" value="1"/>
</dbReference>
<dbReference type="InterPro" id="IPR029510">
    <property type="entry name" value="Ald_DH_CS_GLU"/>
</dbReference>
<dbReference type="STRING" id="888064.HMPREF9088_0351"/>
<dbReference type="EMBL" id="AEPV01000012">
    <property type="protein sequence ID" value="EFU74785.1"/>
    <property type="molecule type" value="Genomic_DNA"/>
</dbReference>
<dbReference type="InterPro" id="IPR012394">
    <property type="entry name" value="Aldehyde_DH_NAD(P)"/>
</dbReference>
<dbReference type="InterPro" id="IPR015590">
    <property type="entry name" value="Aldehyde_DH_dom"/>
</dbReference>
<evidence type="ECO:0000256" key="5">
    <source>
        <dbReference type="PIRSR" id="PIRSR036492-1"/>
    </source>
</evidence>
<dbReference type="eggNOG" id="COG1012">
    <property type="taxonomic scope" value="Bacteria"/>
</dbReference>
<name>E6LDB1_ENTI1</name>
<keyword evidence="10" id="KW-1185">Reference proteome</keyword>
<evidence type="ECO:0000256" key="7">
    <source>
        <dbReference type="RuleBase" id="RU003345"/>
    </source>
</evidence>
<dbReference type="Pfam" id="PF00171">
    <property type="entry name" value="Aldedh"/>
    <property type="match status" value="1"/>
</dbReference>
<feature type="active site" evidence="5">
    <location>
        <position position="244"/>
    </location>
</feature>
<dbReference type="InterPro" id="IPR016160">
    <property type="entry name" value="Ald_DH_CS_CYS"/>
</dbReference>
<reference evidence="9 10" key="1">
    <citation type="submission" date="2010-12" db="EMBL/GenBank/DDBJ databases">
        <authorList>
            <person name="Muzny D."/>
            <person name="Qin X."/>
            <person name="Deng J."/>
            <person name="Jiang H."/>
            <person name="Liu Y."/>
            <person name="Qu J."/>
            <person name="Song X.-Z."/>
            <person name="Zhang L."/>
            <person name="Thornton R."/>
            <person name="Coyle M."/>
            <person name="Francisco L."/>
            <person name="Jackson L."/>
            <person name="Javaid M."/>
            <person name="Korchina V."/>
            <person name="Kovar C."/>
            <person name="Mata R."/>
            <person name="Mathew T."/>
            <person name="Ngo R."/>
            <person name="Nguyen L."/>
            <person name="Nguyen N."/>
            <person name="Okwuonu G."/>
            <person name="Ongeri F."/>
            <person name="Pham C."/>
            <person name="Simmons D."/>
            <person name="Wilczek-Boney K."/>
            <person name="Hale W."/>
            <person name="Jakkamsetti A."/>
            <person name="Pham P."/>
            <person name="Ruth R."/>
            <person name="San Lucas F."/>
            <person name="Warren J."/>
            <person name="Zhang J."/>
            <person name="Zhao Z."/>
            <person name="Zhou C."/>
            <person name="Zhu D."/>
            <person name="Lee S."/>
            <person name="Bess C."/>
            <person name="Blankenburg K."/>
            <person name="Forbes L."/>
            <person name="Fu Q."/>
            <person name="Gubbala S."/>
            <person name="Hirani K."/>
            <person name="Jayaseelan J.C."/>
            <person name="Lara F."/>
            <person name="Munidasa M."/>
            <person name="Palculict T."/>
            <person name="Patil S."/>
            <person name="Pu L.-L."/>
            <person name="Saada N."/>
            <person name="Tang L."/>
            <person name="Weissenberger G."/>
            <person name="Zhu Y."/>
            <person name="Hemphill L."/>
            <person name="Shang Y."/>
            <person name="Youmans B."/>
            <person name="Ayvaz T."/>
            <person name="Ross M."/>
            <person name="Santibanez J."/>
            <person name="Aqrawi P."/>
            <person name="Gross S."/>
            <person name="Joshi V."/>
            <person name="Fowler G."/>
            <person name="Nazareth L."/>
            <person name="Reid J."/>
            <person name="Worley K."/>
            <person name="Petrosino J."/>
            <person name="Highlander S."/>
            <person name="Gibbs R."/>
        </authorList>
    </citation>
    <scope>NUCLEOTIDE SEQUENCE [LARGE SCALE GENOMIC DNA]</scope>
    <source>
        <strain evidence="10">DSM 15952 / CCUG 50447 / LMG 22039 / TP 1.5</strain>
    </source>
</reference>
<evidence type="ECO:0000256" key="3">
    <source>
        <dbReference type="ARBA" id="ARBA00023027"/>
    </source>
</evidence>
<dbReference type="GO" id="GO:0005737">
    <property type="term" value="C:cytoplasm"/>
    <property type="evidence" value="ECO:0007669"/>
    <property type="project" value="TreeGrafter"/>
</dbReference>
<dbReference type="InterPro" id="IPR016163">
    <property type="entry name" value="Ald_DH_C"/>
</dbReference>
<evidence type="ECO:0000313" key="10">
    <source>
        <dbReference type="Proteomes" id="UP000010296"/>
    </source>
</evidence>
<accession>E6LDB1</accession>
<dbReference type="FunFam" id="3.40.309.10:FF:000003">
    <property type="entry name" value="Aldehyde dehydrogenase"/>
    <property type="match status" value="1"/>
</dbReference>
<dbReference type="GO" id="GO:0004029">
    <property type="term" value="F:aldehyde dehydrogenase (NAD+) activity"/>
    <property type="evidence" value="ECO:0007669"/>
    <property type="project" value="TreeGrafter"/>
</dbReference>
<dbReference type="PATRIC" id="fig|888064.11.peg.1733"/>
<feature type="domain" description="Aldehyde dehydrogenase" evidence="8">
    <location>
        <begin position="20"/>
        <end position="433"/>
    </location>
</feature>
<dbReference type="InterPro" id="IPR016162">
    <property type="entry name" value="Ald_DH_N"/>
</dbReference>
<evidence type="ECO:0000313" key="9">
    <source>
        <dbReference type="EMBL" id="EFU74785.1"/>
    </source>
</evidence>
<proteinExistence type="inferred from homology"/>
<evidence type="ECO:0000256" key="6">
    <source>
        <dbReference type="PROSITE-ProRule" id="PRU10007"/>
    </source>
</evidence>
<dbReference type="AlphaFoldDB" id="E6LDB1"/>
<dbReference type="PIRSF" id="PIRSF036492">
    <property type="entry name" value="ALDH"/>
    <property type="match status" value="1"/>
</dbReference>
<dbReference type="OrthoDB" id="9762913at2"/>
<dbReference type="SUPFAM" id="SSF53720">
    <property type="entry name" value="ALDH-like"/>
    <property type="match status" value="1"/>
</dbReference>
<dbReference type="HOGENOM" id="CLU_005391_3_1_9"/>
<dbReference type="PANTHER" id="PTHR43570:SF16">
    <property type="entry name" value="ALDEHYDE DEHYDROGENASE TYPE III, ISOFORM Q"/>
    <property type="match status" value="1"/>
</dbReference>
<comment type="caution">
    <text evidence="9">The sequence shown here is derived from an EMBL/GenBank/DDBJ whole genome shotgun (WGS) entry which is preliminary data.</text>
</comment>
<dbReference type="CDD" id="cd07136">
    <property type="entry name" value="ALDH_YwdH-P39616"/>
    <property type="match status" value="1"/>
</dbReference>
<evidence type="ECO:0000256" key="1">
    <source>
        <dbReference type="ARBA" id="ARBA00009986"/>
    </source>
</evidence>